<dbReference type="GO" id="GO:0016787">
    <property type="term" value="F:hydrolase activity"/>
    <property type="evidence" value="ECO:0007669"/>
    <property type="project" value="UniProtKB-KW"/>
</dbReference>
<organism evidence="4 5">
    <name type="scientific">Novosphingobium umbonatum</name>
    <dbReference type="NCBI Taxonomy" id="1908524"/>
    <lineage>
        <taxon>Bacteria</taxon>
        <taxon>Pseudomonadati</taxon>
        <taxon>Pseudomonadota</taxon>
        <taxon>Alphaproteobacteria</taxon>
        <taxon>Sphingomonadales</taxon>
        <taxon>Sphingomonadaceae</taxon>
        <taxon>Novosphingobium</taxon>
    </lineage>
</organism>
<evidence type="ECO:0000259" key="3">
    <source>
        <dbReference type="Pfam" id="PF01738"/>
    </source>
</evidence>
<keyword evidence="2" id="KW-0732">Signal</keyword>
<protein>
    <submittedName>
        <fullName evidence="4">Alpha/beta hydrolase</fullName>
    </submittedName>
</protein>
<gene>
    <name evidence="4" type="ORF">EOE18_06620</name>
</gene>
<feature type="signal peptide" evidence="2">
    <location>
        <begin position="1"/>
        <end position="29"/>
    </location>
</feature>
<sequence length="318" mass="34033">MVGIQKKAGLSGAILTLVCGAFLGGAAWAQTPTRSEGAADPIRRIAPLPEPNAIAIYPDAGQGKPAASGEIWTMSFDQPWVRNVTRPTLTPFMPAPDKANGTAILILPGGGFLFNSIDNEGWGAARALAAQGYTAFVLKYRTEPTSSDDHLFWQAFVTRLSVPAAGTPKPDSARRAMDLAREDGQAALRLIRARAAEWKIDPHRVGMMGFSAGAMTTLNTTLADAPDARPDFIAPIYGAMTNVTPPPHPQPMFVALAANDPLFGKQGFGLVESWQKAGGQVELHFYAAGDHGFGVQHKGTTSDLWLDQFLAWLRANHF</sequence>
<evidence type="ECO:0000313" key="5">
    <source>
        <dbReference type="Proteomes" id="UP000282837"/>
    </source>
</evidence>
<dbReference type="Gene3D" id="3.40.50.1820">
    <property type="entry name" value="alpha/beta hydrolase"/>
    <property type="match status" value="1"/>
</dbReference>
<dbReference type="InterPro" id="IPR029058">
    <property type="entry name" value="AB_hydrolase_fold"/>
</dbReference>
<dbReference type="Pfam" id="PF01738">
    <property type="entry name" value="DLH"/>
    <property type="match status" value="1"/>
</dbReference>
<name>A0A3S2Y9R6_9SPHN</name>
<proteinExistence type="predicted"/>
<comment type="caution">
    <text evidence="4">The sequence shown here is derived from an EMBL/GenBank/DDBJ whole genome shotgun (WGS) entry which is preliminary data.</text>
</comment>
<reference evidence="4 5" key="1">
    <citation type="submission" date="2019-01" db="EMBL/GenBank/DDBJ databases">
        <authorList>
            <person name="Chen W.-M."/>
        </authorList>
    </citation>
    <scope>NUCLEOTIDE SEQUENCE [LARGE SCALE GENOMIC DNA]</scope>
    <source>
        <strain evidence="4 5">FSY-9</strain>
    </source>
</reference>
<evidence type="ECO:0000256" key="2">
    <source>
        <dbReference type="SAM" id="SignalP"/>
    </source>
</evidence>
<dbReference type="RefSeq" id="WP_127707519.1">
    <property type="nucleotide sequence ID" value="NZ_SACO01000004.1"/>
</dbReference>
<dbReference type="PANTHER" id="PTHR48081">
    <property type="entry name" value="AB HYDROLASE SUPERFAMILY PROTEIN C4A8.06C"/>
    <property type="match status" value="1"/>
</dbReference>
<dbReference type="AlphaFoldDB" id="A0A3S2Y9R6"/>
<dbReference type="InterPro" id="IPR050300">
    <property type="entry name" value="GDXG_lipolytic_enzyme"/>
</dbReference>
<dbReference type="Proteomes" id="UP000282837">
    <property type="component" value="Unassembled WGS sequence"/>
</dbReference>
<dbReference type="SUPFAM" id="SSF53474">
    <property type="entry name" value="alpha/beta-Hydrolases"/>
    <property type="match status" value="1"/>
</dbReference>
<evidence type="ECO:0000313" key="4">
    <source>
        <dbReference type="EMBL" id="RVU05663.1"/>
    </source>
</evidence>
<feature type="chain" id="PRO_5018573322" evidence="2">
    <location>
        <begin position="30"/>
        <end position="318"/>
    </location>
</feature>
<keyword evidence="5" id="KW-1185">Reference proteome</keyword>
<keyword evidence="1 4" id="KW-0378">Hydrolase</keyword>
<dbReference type="EMBL" id="SACO01000004">
    <property type="protein sequence ID" value="RVU05663.1"/>
    <property type="molecule type" value="Genomic_DNA"/>
</dbReference>
<dbReference type="PANTHER" id="PTHR48081:SF6">
    <property type="entry name" value="PEPTIDASE S9 PROLYL OLIGOPEPTIDASE CATALYTIC DOMAIN-CONTAINING PROTEIN"/>
    <property type="match status" value="1"/>
</dbReference>
<accession>A0A3S2Y9R6</accession>
<dbReference type="InterPro" id="IPR002925">
    <property type="entry name" value="Dienelactn_hydro"/>
</dbReference>
<dbReference type="OrthoDB" id="9771666at2"/>
<evidence type="ECO:0000256" key="1">
    <source>
        <dbReference type="ARBA" id="ARBA00022801"/>
    </source>
</evidence>
<feature type="domain" description="Dienelactone hydrolase" evidence="3">
    <location>
        <begin position="125"/>
        <end position="298"/>
    </location>
</feature>